<keyword evidence="3" id="KW-1185">Reference proteome</keyword>
<dbReference type="RefSeq" id="WP_061256037.1">
    <property type="nucleotide sequence ID" value="NZ_JBFALK010000013.1"/>
</dbReference>
<accession>A0ABV3GIY0</accession>
<organism evidence="2 3">
    <name type="scientific">Microtetraspora glauca</name>
    <dbReference type="NCBI Taxonomy" id="1996"/>
    <lineage>
        <taxon>Bacteria</taxon>
        <taxon>Bacillati</taxon>
        <taxon>Actinomycetota</taxon>
        <taxon>Actinomycetes</taxon>
        <taxon>Streptosporangiales</taxon>
        <taxon>Streptosporangiaceae</taxon>
        <taxon>Microtetraspora</taxon>
    </lineage>
</organism>
<proteinExistence type="predicted"/>
<protein>
    <submittedName>
        <fullName evidence="2">Uncharacterized protein</fullName>
    </submittedName>
</protein>
<gene>
    <name evidence="2" type="ORF">AB0I59_23590</name>
</gene>
<reference evidence="2 3" key="1">
    <citation type="submission" date="2024-06" db="EMBL/GenBank/DDBJ databases">
        <title>The Natural Products Discovery Center: Release of the First 8490 Sequenced Strains for Exploring Actinobacteria Biosynthetic Diversity.</title>
        <authorList>
            <person name="Kalkreuter E."/>
            <person name="Kautsar S.A."/>
            <person name="Yang D."/>
            <person name="Bader C.D."/>
            <person name="Teijaro C.N."/>
            <person name="Fluegel L."/>
            <person name="Davis C.M."/>
            <person name="Simpson J.R."/>
            <person name="Lauterbach L."/>
            <person name="Steele A.D."/>
            <person name="Gui C."/>
            <person name="Meng S."/>
            <person name="Li G."/>
            <person name="Viehrig K."/>
            <person name="Ye F."/>
            <person name="Su P."/>
            <person name="Kiefer A.F."/>
            <person name="Nichols A."/>
            <person name="Cepeda A.J."/>
            <person name="Yan W."/>
            <person name="Fan B."/>
            <person name="Jiang Y."/>
            <person name="Adhikari A."/>
            <person name="Zheng C.-J."/>
            <person name="Schuster L."/>
            <person name="Cowan T.M."/>
            <person name="Smanski M.J."/>
            <person name="Chevrette M.G."/>
            <person name="De Carvalho L.P.S."/>
            <person name="Shen B."/>
        </authorList>
    </citation>
    <scope>NUCLEOTIDE SEQUENCE [LARGE SCALE GENOMIC DNA]</scope>
    <source>
        <strain evidence="2 3">NPDC050100</strain>
    </source>
</reference>
<evidence type="ECO:0000313" key="2">
    <source>
        <dbReference type="EMBL" id="MEV0971608.1"/>
    </source>
</evidence>
<sequence length="114" mass="12208">MSIDAIGHLEKLGSELEQRRFAVRVRAREGHATLNVTNVAAPALAESVFTAPDEEGDLWFWFPWQTPIGPVADITAAADRIERVLAEVGRPRPLAAASGGQPVGEVTEAAVEHA</sequence>
<name>A0ABV3GIY0_MICGL</name>
<evidence type="ECO:0000256" key="1">
    <source>
        <dbReference type="SAM" id="MobiDB-lite"/>
    </source>
</evidence>
<feature type="region of interest" description="Disordered" evidence="1">
    <location>
        <begin position="94"/>
        <end position="114"/>
    </location>
</feature>
<dbReference type="Proteomes" id="UP001551675">
    <property type="component" value="Unassembled WGS sequence"/>
</dbReference>
<comment type="caution">
    <text evidence="2">The sequence shown here is derived from an EMBL/GenBank/DDBJ whole genome shotgun (WGS) entry which is preliminary data.</text>
</comment>
<evidence type="ECO:0000313" key="3">
    <source>
        <dbReference type="Proteomes" id="UP001551675"/>
    </source>
</evidence>
<dbReference type="EMBL" id="JBFALK010000013">
    <property type="protein sequence ID" value="MEV0971608.1"/>
    <property type="molecule type" value="Genomic_DNA"/>
</dbReference>